<comment type="caution">
    <text evidence="9">The sequence shown here is derived from an EMBL/GenBank/DDBJ whole genome shotgun (WGS) entry which is preliminary data.</text>
</comment>
<dbReference type="PANTHER" id="PTHR46696:SF1">
    <property type="entry name" value="CYTOCHROME P450 YJIB-RELATED"/>
    <property type="match status" value="1"/>
</dbReference>
<keyword evidence="4 7" id="KW-0560">Oxidoreductase</keyword>
<evidence type="ECO:0000256" key="4">
    <source>
        <dbReference type="ARBA" id="ARBA00023002"/>
    </source>
</evidence>
<evidence type="ECO:0000256" key="2">
    <source>
        <dbReference type="ARBA" id="ARBA00022617"/>
    </source>
</evidence>
<sequence>MANANSTTPSLPFHRGDSPLDPPAVFAEWRAEGPIRRIAIANGGTAWLVTRYKEMREVLGDPRMSSDITKTGFPSPRPEEPKPSLGNFMQMDPPDHAAMRRTVTRTFMIKNVERLRPRITELTNNLLDAMEEMPRPVDLLTHFARPLPSQVICELFGVPYADRELFLSNSATIGDMRATEAEAYAARTAIAEYLIRLVEEKERHPGDDMFSDLAVNRLRTGELTKEEIGGMGALLVIGGHESTASMIGLGTIVLLQHPEQLQRFLTEPEVRPAAIEELFRYLSIVHVSLRRVATADLEIGGVTVRKGEGLIIPIHSANRDPDAFDAPDEFDISRDARHHLSFGHGIHQCIAQHVGRLELQIALPALFQRFPGLRLAVPFEEIDFREDNVVYSVNELPITW</sequence>
<comment type="similarity">
    <text evidence="1 7">Belongs to the cytochrome P450 family.</text>
</comment>
<evidence type="ECO:0000256" key="7">
    <source>
        <dbReference type="RuleBase" id="RU000461"/>
    </source>
</evidence>
<evidence type="ECO:0000256" key="3">
    <source>
        <dbReference type="ARBA" id="ARBA00022723"/>
    </source>
</evidence>
<reference evidence="9" key="2">
    <citation type="submission" date="2020-09" db="EMBL/GenBank/DDBJ databases">
        <authorList>
            <person name="Sun Q."/>
            <person name="Ohkuma M."/>
        </authorList>
    </citation>
    <scope>NUCLEOTIDE SEQUENCE</scope>
    <source>
        <strain evidence="9">JCM 5069</strain>
    </source>
</reference>
<feature type="region of interest" description="Disordered" evidence="8">
    <location>
        <begin position="63"/>
        <end position="94"/>
    </location>
</feature>
<keyword evidence="2 7" id="KW-0349">Heme</keyword>
<dbReference type="GO" id="GO:0016705">
    <property type="term" value="F:oxidoreductase activity, acting on paired donors, with incorporation or reduction of molecular oxygen"/>
    <property type="evidence" value="ECO:0007669"/>
    <property type="project" value="InterPro"/>
</dbReference>
<keyword evidence="5 7" id="KW-0408">Iron</keyword>
<evidence type="ECO:0000256" key="6">
    <source>
        <dbReference type="ARBA" id="ARBA00023033"/>
    </source>
</evidence>
<dbReference type="Proteomes" id="UP000603708">
    <property type="component" value="Unassembled WGS sequence"/>
</dbReference>
<keyword evidence="6 7" id="KW-0503">Monooxygenase</keyword>
<dbReference type="Gene3D" id="1.10.630.10">
    <property type="entry name" value="Cytochrome P450"/>
    <property type="match status" value="1"/>
</dbReference>
<dbReference type="CDD" id="cd11030">
    <property type="entry name" value="CYP105-like"/>
    <property type="match status" value="1"/>
</dbReference>
<organism evidence="9 10">
    <name type="scientific">Streptomyces sulfonofaciens</name>
    <dbReference type="NCBI Taxonomy" id="68272"/>
    <lineage>
        <taxon>Bacteria</taxon>
        <taxon>Bacillati</taxon>
        <taxon>Actinomycetota</taxon>
        <taxon>Actinomycetes</taxon>
        <taxon>Kitasatosporales</taxon>
        <taxon>Streptomycetaceae</taxon>
        <taxon>Streptomyces</taxon>
    </lineage>
</organism>
<dbReference type="SUPFAM" id="SSF48264">
    <property type="entry name" value="Cytochrome P450"/>
    <property type="match status" value="1"/>
</dbReference>
<dbReference type="Pfam" id="PF00067">
    <property type="entry name" value="p450"/>
    <property type="match status" value="1"/>
</dbReference>
<protein>
    <submittedName>
        <fullName evidence="9">Cytochrome P450</fullName>
    </submittedName>
</protein>
<evidence type="ECO:0000256" key="5">
    <source>
        <dbReference type="ARBA" id="ARBA00023004"/>
    </source>
</evidence>
<dbReference type="GO" id="GO:0020037">
    <property type="term" value="F:heme binding"/>
    <property type="evidence" value="ECO:0007669"/>
    <property type="project" value="InterPro"/>
</dbReference>
<accession>A0A919G894</accession>
<evidence type="ECO:0000313" key="9">
    <source>
        <dbReference type="EMBL" id="GHH79609.1"/>
    </source>
</evidence>
<dbReference type="InterPro" id="IPR036396">
    <property type="entry name" value="Cyt_P450_sf"/>
</dbReference>
<dbReference type="InterPro" id="IPR001128">
    <property type="entry name" value="Cyt_P450"/>
</dbReference>
<gene>
    <name evidence="9" type="ORF">GCM10018793_32800</name>
</gene>
<reference evidence="9" key="1">
    <citation type="journal article" date="2014" name="Int. J. Syst. Evol. Microbiol.">
        <title>Complete genome sequence of Corynebacterium casei LMG S-19264T (=DSM 44701T), isolated from a smear-ripened cheese.</title>
        <authorList>
            <consortium name="US DOE Joint Genome Institute (JGI-PGF)"/>
            <person name="Walter F."/>
            <person name="Albersmeier A."/>
            <person name="Kalinowski J."/>
            <person name="Ruckert C."/>
        </authorList>
    </citation>
    <scope>NUCLEOTIDE SEQUENCE</scope>
    <source>
        <strain evidence="9">JCM 5069</strain>
    </source>
</reference>
<dbReference type="InterPro" id="IPR017972">
    <property type="entry name" value="Cyt_P450_CS"/>
</dbReference>
<dbReference type="AlphaFoldDB" id="A0A919G894"/>
<dbReference type="RefSeq" id="WP_189932593.1">
    <property type="nucleotide sequence ID" value="NZ_BNCD01000008.1"/>
</dbReference>
<dbReference type="GO" id="GO:0004497">
    <property type="term" value="F:monooxygenase activity"/>
    <property type="evidence" value="ECO:0007669"/>
    <property type="project" value="UniProtKB-KW"/>
</dbReference>
<dbReference type="FunFam" id="1.10.630.10:FF:000018">
    <property type="entry name" value="Cytochrome P450 monooxygenase"/>
    <property type="match status" value="1"/>
</dbReference>
<dbReference type="PROSITE" id="PS00086">
    <property type="entry name" value="CYTOCHROME_P450"/>
    <property type="match status" value="1"/>
</dbReference>
<dbReference type="PANTHER" id="PTHR46696">
    <property type="entry name" value="P450, PUTATIVE (EUROFUNG)-RELATED"/>
    <property type="match status" value="1"/>
</dbReference>
<keyword evidence="3 7" id="KW-0479">Metal-binding</keyword>
<name>A0A919G894_9ACTN</name>
<keyword evidence="10" id="KW-1185">Reference proteome</keyword>
<proteinExistence type="inferred from homology"/>
<evidence type="ECO:0000256" key="8">
    <source>
        <dbReference type="SAM" id="MobiDB-lite"/>
    </source>
</evidence>
<evidence type="ECO:0000313" key="10">
    <source>
        <dbReference type="Proteomes" id="UP000603708"/>
    </source>
</evidence>
<dbReference type="EMBL" id="BNCD01000008">
    <property type="protein sequence ID" value="GHH79609.1"/>
    <property type="molecule type" value="Genomic_DNA"/>
</dbReference>
<dbReference type="InterPro" id="IPR002397">
    <property type="entry name" value="Cyt_P450_B"/>
</dbReference>
<evidence type="ECO:0000256" key="1">
    <source>
        <dbReference type="ARBA" id="ARBA00010617"/>
    </source>
</evidence>
<dbReference type="PRINTS" id="PR00359">
    <property type="entry name" value="BP450"/>
</dbReference>
<dbReference type="GO" id="GO:0005506">
    <property type="term" value="F:iron ion binding"/>
    <property type="evidence" value="ECO:0007669"/>
    <property type="project" value="InterPro"/>
</dbReference>